<keyword evidence="4" id="KW-0564">Palmitate</keyword>
<dbReference type="KEGG" id="ebi:EbC_44280"/>
<protein>
    <submittedName>
        <fullName evidence="7">Putative lipoprotein</fullName>
    </submittedName>
</protein>
<dbReference type="PANTHER" id="PTHR37011:SF1">
    <property type="entry name" value="POT FAMILY PEPTIDE TRANSPORT PROTEIN"/>
    <property type="match status" value="1"/>
</dbReference>
<evidence type="ECO:0000256" key="2">
    <source>
        <dbReference type="ARBA" id="ARBA00022729"/>
    </source>
</evidence>
<dbReference type="STRING" id="634500.EbC_44280"/>
<name>D8MLD1_ERWBE</name>
<evidence type="ECO:0000256" key="3">
    <source>
        <dbReference type="ARBA" id="ARBA00023136"/>
    </source>
</evidence>
<dbReference type="InterPro" id="IPR047807">
    <property type="entry name" value="YgdI/YgdR-like_SH3-like"/>
</dbReference>
<dbReference type="Pfam" id="PF06004">
    <property type="entry name" value="DUF903"/>
    <property type="match status" value="1"/>
</dbReference>
<proteinExistence type="predicted"/>
<keyword evidence="2" id="KW-0732">Signal</keyword>
<feature type="domain" description="Lipoprotein YgdI/YgdR-like SH3-like" evidence="6">
    <location>
        <begin position="16"/>
        <end position="63"/>
    </location>
</feature>
<dbReference type="InterPro" id="IPR010305">
    <property type="entry name" value="YgdI/YgdR-like"/>
</dbReference>
<reference evidence="7 8" key="1">
    <citation type="journal article" date="2010" name="BMC Genomics">
        <title>Genome comparison of the epiphytic bacteria Erwinia billingiae and E. tasmaniensis with the pear pathogen E. pyrifoliae.</title>
        <authorList>
            <person name="Kube M."/>
            <person name="Migdoll A.M."/>
            <person name="Gehring I."/>
            <person name="Heitmann K."/>
            <person name="Mayer Y."/>
            <person name="Kuhl H."/>
            <person name="Knaust F."/>
            <person name="Geider K."/>
            <person name="Reinhardt R."/>
        </authorList>
    </citation>
    <scope>NUCLEOTIDE SEQUENCE [LARGE SCALE GENOMIC DNA]</scope>
    <source>
        <strain evidence="7 8">Eb661</strain>
    </source>
</reference>
<gene>
    <name evidence="7" type="ordered locus">EbC_44280</name>
</gene>
<keyword evidence="8" id="KW-1185">Reference proteome</keyword>
<organism evidence="8">
    <name type="scientific">Erwinia billingiae (strain Eb661)</name>
    <dbReference type="NCBI Taxonomy" id="634500"/>
    <lineage>
        <taxon>Bacteria</taxon>
        <taxon>Pseudomonadati</taxon>
        <taxon>Pseudomonadota</taxon>
        <taxon>Gammaproteobacteria</taxon>
        <taxon>Enterobacterales</taxon>
        <taxon>Erwiniaceae</taxon>
        <taxon>Erwinia</taxon>
    </lineage>
</organism>
<evidence type="ECO:0000256" key="5">
    <source>
        <dbReference type="ARBA" id="ARBA00023288"/>
    </source>
</evidence>
<dbReference type="HOGENOM" id="CLU_182841_0_0_6"/>
<dbReference type="AlphaFoldDB" id="D8MLD1"/>
<dbReference type="InterPro" id="IPR010920">
    <property type="entry name" value="LSM_dom_sf"/>
</dbReference>
<keyword evidence="3" id="KW-0472">Membrane</keyword>
<sequence length="64" mass="6908">MVASAVLSITACSSSYVISTDDGHMITTHGKPVKDNDTGLISYKDADGVIHQMNQKDVKEIIEK</sequence>
<keyword evidence="5 7" id="KW-0449">Lipoprotein</keyword>
<evidence type="ECO:0000256" key="4">
    <source>
        <dbReference type="ARBA" id="ARBA00023139"/>
    </source>
</evidence>
<keyword evidence="1" id="KW-1003">Cell membrane</keyword>
<dbReference type="PANTHER" id="PTHR37011">
    <property type="entry name" value="POT FAMILY PEPTIDE TRANSPORT PROTEIN-RELATED"/>
    <property type="match status" value="1"/>
</dbReference>
<dbReference type="SUPFAM" id="SSF50182">
    <property type="entry name" value="Sm-like ribonucleoproteins"/>
    <property type="match status" value="1"/>
</dbReference>
<dbReference type="eggNOG" id="ENOG50333XK">
    <property type="taxonomic scope" value="Bacteria"/>
</dbReference>
<evidence type="ECO:0000259" key="6">
    <source>
        <dbReference type="Pfam" id="PF06004"/>
    </source>
</evidence>
<dbReference type="NCBIfam" id="NF033216">
    <property type="entry name" value="lipo_YgdI_YgdR"/>
    <property type="match status" value="1"/>
</dbReference>
<accession>D8MLD1</accession>
<evidence type="ECO:0000256" key="1">
    <source>
        <dbReference type="ARBA" id="ARBA00022475"/>
    </source>
</evidence>
<evidence type="ECO:0000313" key="7">
    <source>
        <dbReference type="EMBL" id="CAX61959.1"/>
    </source>
</evidence>
<evidence type="ECO:0000313" key="8">
    <source>
        <dbReference type="Proteomes" id="UP000008793"/>
    </source>
</evidence>
<dbReference type="Proteomes" id="UP000008793">
    <property type="component" value="Chromosome"/>
</dbReference>
<dbReference type="Gene3D" id="2.30.30.100">
    <property type="match status" value="1"/>
</dbReference>
<dbReference type="EMBL" id="FP236843">
    <property type="protein sequence ID" value="CAX61959.1"/>
    <property type="molecule type" value="Genomic_DNA"/>
</dbReference>